<dbReference type="Proteomes" id="UP000006701">
    <property type="component" value="Unassembled WGS sequence"/>
</dbReference>
<keyword evidence="6" id="KW-0175">Coiled coil</keyword>
<feature type="transmembrane region" description="Helical" evidence="8">
    <location>
        <begin position="1001"/>
        <end position="1024"/>
    </location>
</feature>
<evidence type="ECO:0000256" key="7">
    <source>
        <dbReference type="SAM" id="MobiDB-lite"/>
    </source>
</evidence>
<keyword evidence="3 8" id="KW-0812">Transmembrane</keyword>
<dbReference type="KEGG" id="act:ACLA_081070"/>
<dbReference type="Pfam" id="PF05057">
    <property type="entry name" value="DUF676"/>
    <property type="match status" value="1"/>
</dbReference>
<evidence type="ECO:0000313" key="11">
    <source>
        <dbReference type="Proteomes" id="UP000006701"/>
    </source>
</evidence>
<dbReference type="GO" id="GO:0046873">
    <property type="term" value="F:metal ion transmembrane transporter activity"/>
    <property type="evidence" value="ECO:0007669"/>
    <property type="project" value="InterPro"/>
</dbReference>
<feature type="compositionally biased region" description="Acidic residues" evidence="7">
    <location>
        <begin position="436"/>
        <end position="445"/>
    </location>
</feature>
<proteinExistence type="inferred from homology"/>
<feature type="compositionally biased region" description="Basic and acidic residues" evidence="7">
    <location>
        <begin position="362"/>
        <end position="377"/>
    </location>
</feature>
<dbReference type="OMA" id="WTFYETI"/>
<comment type="subcellular location">
    <subcellularLocation>
        <location evidence="1">Membrane</location>
        <topology evidence="1">Multi-pass membrane protein</topology>
    </subcellularLocation>
</comment>
<dbReference type="VEuPathDB" id="FungiDB:ACLA_081070"/>
<organism evidence="10 11">
    <name type="scientific">Aspergillus clavatus (strain ATCC 1007 / CBS 513.65 / DSM 816 / NCTC 3887 / NRRL 1 / QM 1276 / 107)</name>
    <dbReference type="NCBI Taxonomy" id="344612"/>
    <lineage>
        <taxon>Eukaryota</taxon>
        <taxon>Fungi</taxon>
        <taxon>Dikarya</taxon>
        <taxon>Ascomycota</taxon>
        <taxon>Pezizomycotina</taxon>
        <taxon>Eurotiomycetes</taxon>
        <taxon>Eurotiomycetidae</taxon>
        <taxon>Eurotiales</taxon>
        <taxon>Aspergillaceae</taxon>
        <taxon>Aspergillus</taxon>
        <taxon>Aspergillus subgen. Fumigati</taxon>
    </lineage>
</organism>
<evidence type="ECO:0000256" key="3">
    <source>
        <dbReference type="ARBA" id="ARBA00022692"/>
    </source>
</evidence>
<dbReference type="InterPro" id="IPR007751">
    <property type="entry name" value="DUF676_lipase-like"/>
</dbReference>
<dbReference type="Gene3D" id="3.40.50.1820">
    <property type="entry name" value="alpha/beta hydrolase"/>
    <property type="match status" value="1"/>
</dbReference>
<evidence type="ECO:0000256" key="2">
    <source>
        <dbReference type="ARBA" id="ARBA00007920"/>
    </source>
</evidence>
<reference evidence="10 11" key="1">
    <citation type="journal article" date="2008" name="PLoS Genet.">
        <title>Genomic islands in the pathogenic filamentous fungus Aspergillus fumigatus.</title>
        <authorList>
            <person name="Fedorova N.D."/>
            <person name="Khaldi N."/>
            <person name="Joardar V.S."/>
            <person name="Maiti R."/>
            <person name="Amedeo P."/>
            <person name="Anderson M.J."/>
            <person name="Crabtree J."/>
            <person name="Silva J.C."/>
            <person name="Badger J.H."/>
            <person name="Albarraq A."/>
            <person name="Angiuoli S."/>
            <person name="Bussey H."/>
            <person name="Bowyer P."/>
            <person name="Cotty P.J."/>
            <person name="Dyer P.S."/>
            <person name="Egan A."/>
            <person name="Galens K."/>
            <person name="Fraser-Liggett C.M."/>
            <person name="Haas B.J."/>
            <person name="Inman J.M."/>
            <person name="Kent R."/>
            <person name="Lemieux S."/>
            <person name="Malavazi I."/>
            <person name="Orvis J."/>
            <person name="Roemer T."/>
            <person name="Ronning C.M."/>
            <person name="Sundaram J.P."/>
            <person name="Sutton G."/>
            <person name="Turner G."/>
            <person name="Venter J.C."/>
            <person name="White O.R."/>
            <person name="Whitty B.R."/>
            <person name="Youngman P."/>
            <person name="Wolfe K.H."/>
            <person name="Goldman G.H."/>
            <person name="Wortman J.R."/>
            <person name="Jiang B."/>
            <person name="Denning D.W."/>
            <person name="Nierman W.C."/>
        </authorList>
    </citation>
    <scope>NUCLEOTIDE SEQUENCE [LARGE SCALE GENOMIC DNA]</scope>
    <source>
        <strain evidence="11">ATCC 1007 / CBS 513.65 / DSM 816 / NCTC 3887 / NRRL 1</strain>
    </source>
</reference>
<comment type="similarity">
    <text evidence="2">Belongs to the putative lipase ROG1 family.</text>
</comment>
<dbReference type="HOGENOM" id="CLU_002786_0_0_1"/>
<dbReference type="SUPFAM" id="SSF53474">
    <property type="entry name" value="alpha/beta-Hydrolases"/>
    <property type="match status" value="1"/>
</dbReference>
<dbReference type="GeneID" id="4700168"/>
<feature type="coiled-coil region" evidence="6">
    <location>
        <begin position="904"/>
        <end position="938"/>
    </location>
</feature>
<name>A1CSY6_ASPCL</name>
<evidence type="ECO:0000256" key="5">
    <source>
        <dbReference type="ARBA" id="ARBA00023136"/>
    </source>
</evidence>
<feature type="domain" description="DUF676" evidence="9">
    <location>
        <begin position="73"/>
        <end position="153"/>
    </location>
</feature>
<dbReference type="PANTHER" id="PTHR47685:SF1">
    <property type="entry name" value="MAGNESIUM TRANSPORT PROTEIN CORA"/>
    <property type="match status" value="1"/>
</dbReference>
<evidence type="ECO:0000256" key="8">
    <source>
        <dbReference type="SAM" id="Phobius"/>
    </source>
</evidence>
<dbReference type="OrthoDB" id="361039at2759"/>
<evidence type="ECO:0000256" key="4">
    <source>
        <dbReference type="ARBA" id="ARBA00022989"/>
    </source>
</evidence>
<dbReference type="InterPro" id="IPR002523">
    <property type="entry name" value="MgTranspt_CorA/ZnTranspt_ZntB"/>
</dbReference>
<dbReference type="RefSeq" id="XP_001267849.1">
    <property type="nucleotide sequence ID" value="XM_001267848.1"/>
</dbReference>
<accession>A1CSY6</accession>
<dbReference type="GO" id="GO:0016020">
    <property type="term" value="C:membrane"/>
    <property type="evidence" value="ECO:0007669"/>
    <property type="project" value="UniProtKB-SubCell"/>
</dbReference>
<feature type="region of interest" description="Disordered" evidence="7">
    <location>
        <begin position="341"/>
        <end position="455"/>
    </location>
</feature>
<sequence>MAQETPQAELRGRFEIVNSLSSSVVDIVAVPAVGANLRKSWAGEDTDRPWLISEVLKRIPNARVLLYDHGKPSAHDDLDSLAHRLLNRLHEERLRDHGRRPIFFVTHSTGGLVAKAALVIASQSKSNIESIFSSCYGIAFIATPHHGSTYLSAPEYTQSVCRLMRLQFRVPNHMRESFKPRHHRLVQLTSQFRAISADMKVWTFLETVDSTVNVAGSDPSSPVEVHVPITSIRSGLLGLEHEKEIPLATDHVGTAYFKGQEKTTRASFVKELQSSVAMAVRLAGLTDSSLYVEKEVMIQVNGFFEDTALGVSDETPLKLWSTKVALSDYLSKGPSLCLKDRLSKTGKIPPGSLDGSSVSSFESRRSSFHGDSEHDEPLDAIDEQTEKIRPRPSIKKSRSFMPQSSPRIHISEPTTDSYFSRDSEDPSYELDSSSITDDESSPQEEDGAHDNDEVSNDHLSLKLSQTVPLFVNATSRYFKGLLPVPSSISGQRNEMGTDKPRAAPRFDRPEAGSEKLLWIHIPYTHTGWVSPILAKACADRNIPDFLSKFINSENWYSKLIRARHLEPHARYVRPMCIHSRSSGASSTSLPEGTKDPKFALYLHWDTYWNLIQRRKVIEDRLQQRRSRPVPEKISKSHLEAKVIWKFLGNEPPIHLRRTLDQFGYPNLRSTTARDDDQMLWKRTRKTINPREELGDSMPAHDKAEIPDMFEDGKVLMVDQLWLWILDQRTVVTFFPNQEATTSEGKLYEQANLHNSIYNELNGDLARRFETAGDLAALIVLHSVTLLLDRTLHHDLQVLRIFEESISILTESVTRSFKRFRSRGFVINPAQHNKTADGRTMTSAERDERDVGVAKQNREDLSALLELRDIMDELGTIMKLLDQQTSTVKTMAKYFEEKGYGKVFVQSTLSRLDEYRNQVQEMRENAILAQKAVENLLDLKQKQANVDESRLARWEAEVAQNQSRSVMVFTIFTVIFLPLSFFTSLFGINVREWSGEPTNPNFRTMFIIAGPSSVAIILIALLLAFNESLRDTVSKTHAVLIGMAKDFLLDPIKRLLHLGKPPEPVEMSSAESKHEKGRFDRYLSSRRYRRQLDDIWKRHPDRVISPLPPVMMHGENGSHSYDYLGKLKQSSQREIPP</sequence>
<dbReference type="InterPro" id="IPR029058">
    <property type="entry name" value="AB_hydrolase_fold"/>
</dbReference>
<keyword evidence="11" id="KW-1185">Reference proteome</keyword>
<gene>
    <name evidence="10" type="ORF">ACLA_081070</name>
</gene>
<dbReference type="AlphaFoldDB" id="A1CSY6"/>
<keyword evidence="4 8" id="KW-1133">Transmembrane helix</keyword>
<dbReference type="Gene3D" id="1.20.58.340">
    <property type="entry name" value="Magnesium transport protein CorA, transmembrane region"/>
    <property type="match status" value="1"/>
</dbReference>
<evidence type="ECO:0000313" key="10">
    <source>
        <dbReference type="EMBL" id="EAW06423.1"/>
    </source>
</evidence>
<keyword evidence="5 8" id="KW-0472">Membrane</keyword>
<feature type="transmembrane region" description="Helical" evidence="8">
    <location>
        <begin position="965"/>
        <end position="989"/>
    </location>
</feature>
<protein>
    <recommendedName>
        <fullName evidence="9">DUF676 domain-containing protein</fullName>
    </recommendedName>
</protein>
<dbReference type="eggNOG" id="ENOG502SJBC">
    <property type="taxonomic scope" value="Eukaryota"/>
</dbReference>
<feature type="compositionally biased region" description="Polar residues" evidence="7">
    <location>
        <begin position="400"/>
        <end position="418"/>
    </location>
</feature>
<dbReference type="SUPFAM" id="SSF144083">
    <property type="entry name" value="Magnesium transport protein CorA, transmembrane region"/>
    <property type="match status" value="1"/>
</dbReference>
<evidence type="ECO:0000256" key="1">
    <source>
        <dbReference type="ARBA" id="ARBA00004141"/>
    </source>
</evidence>
<dbReference type="InterPro" id="IPR050829">
    <property type="entry name" value="CorA_MIT"/>
</dbReference>
<evidence type="ECO:0000259" key="9">
    <source>
        <dbReference type="Pfam" id="PF05057"/>
    </source>
</evidence>
<dbReference type="EMBL" id="DS027060">
    <property type="protein sequence ID" value="EAW06423.1"/>
    <property type="molecule type" value="Genomic_DNA"/>
</dbReference>
<dbReference type="PANTHER" id="PTHR47685">
    <property type="entry name" value="MAGNESIUM TRANSPORT PROTEIN CORA"/>
    <property type="match status" value="1"/>
</dbReference>
<dbReference type="Pfam" id="PF01544">
    <property type="entry name" value="CorA"/>
    <property type="match status" value="1"/>
</dbReference>
<dbReference type="InterPro" id="IPR045863">
    <property type="entry name" value="CorA_TM1_TM2"/>
</dbReference>
<evidence type="ECO:0000256" key="6">
    <source>
        <dbReference type="SAM" id="Coils"/>
    </source>
</evidence>
<feature type="compositionally biased region" description="Basic and acidic residues" evidence="7">
    <location>
        <begin position="446"/>
        <end position="455"/>
    </location>
</feature>